<dbReference type="CDD" id="cd02846">
    <property type="entry name" value="PAZ_argonaute_like"/>
    <property type="match status" value="1"/>
</dbReference>
<reference evidence="3" key="2">
    <citation type="journal article" date="2023" name="IMA Fungus">
        <title>Comparative genomic study of the Penicillium genus elucidates a diverse pangenome and 15 lateral gene transfer events.</title>
        <authorList>
            <person name="Petersen C."/>
            <person name="Sorensen T."/>
            <person name="Nielsen M.R."/>
            <person name="Sondergaard T.E."/>
            <person name="Sorensen J.L."/>
            <person name="Fitzpatrick D.A."/>
            <person name="Frisvad J.C."/>
            <person name="Nielsen K.L."/>
        </authorList>
    </citation>
    <scope>NUCLEOTIDE SEQUENCE</scope>
    <source>
        <strain evidence="3">IBT 30728</strain>
    </source>
</reference>
<dbReference type="CDD" id="cd04657">
    <property type="entry name" value="Piwi_ago-like"/>
    <property type="match status" value="1"/>
</dbReference>
<evidence type="ECO:0000313" key="4">
    <source>
        <dbReference type="Proteomes" id="UP001148312"/>
    </source>
</evidence>
<organism evidence="3 4">
    <name type="scientific">Penicillium diatomitis</name>
    <dbReference type="NCBI Taxonomy" id="2819901"/>
    <lineage>
        <taxon>Eukaryota</taxon>
        <taxon>Fungi</taxon>
        <taxon>Dikarya</taxon>
        <taxon>Ascomycota</taxon>
        <taxon>Pezizomycotina</taxon>
        <taxon>Eurotiomycetes</taxon>
        <taxon>Eurotiomycetidae</taxon>
        <taxon>Eurotiales</taxon>
        <taxon>Aspergillaceae</taxon>
        <taxon>Penicillium</taxon>
    </lineage>
</organism>
<dbReference type="PANTHER" id="PTHR22891">
    <property type="entry name" value="EUKARYOTIC TRANSLATION INITIATION FACTOR 2C"/>
    <property type="match status" value="1"/>
</dbReference>
<dbReference type="Gene3D" id="3.30.420.10">
    <property type="entry name" value="Ribonuclease H-like superfamily/Ribonuclease H"/>
    <property type="match status" value="1"/>
</dbReference>
<dbReference type="InterPro" id="IPR003100">
    <property type="entry name" value="PAZ_dom"/>
</dbReference>
<feature type="region of interest" description="Disordered" evidence="1">
    <location>
        <begin position="271"/>
        <end position="291"/>
    </location>
</feature>
<dbReference type="SUPFAM" id="SSF53098">
    <property type="entry name" value="Ribonuclease H-like"/>
    <property type="match status" value="1"/>
</dbReference>
<name>A0A9W9X400_9EURO</name>
<evidence type="ECO:0000313" key="3">
    <source>
        <dbReference type="EMBL" id="KAJ5482824.1"/>
    </source>
</evidence>
<keyword evidence="4" id="KW-1185">Reference proteome</keyword>
<protein>
    <recommendedName>
        <fullName evidence="2">Piwi domain-containing protein</fullName>
    </recommendedName>
</protein>
<dbReference type="SMART" id="SM01163">
    <property type="entry name" value="DUF1785"/>
    <property type="match status" value="1"/>
</dbReference>
<dbReference type="Pfam" id="PF02170">
    <property type="entry name" value="PAZ"/>
    <property type="match status" value="1"/>
</dbReference>
<dbReference type="GO" id="GO:0003723">
    <property type="term" value="F:RNA binding"/>
    <property type="evidence" value="ECO:0007669"/>
    <property type="project" value="InterPro"/>
</dbReference>
<dbReference type="AlphaFoldDB" id="A0A9W9X400"/>
<comment type="caution">
    <text evidence="3">The sequence shown here is derived from an EMBL/GenBank/DDBJ whole genome shotgun (WGS) entry which is preliminary data.</text>
</comment>
<dbReference type="InterPro" id="IPR012337">
    <property type="entry name" value="RNaseH-like_sf"/>
</dbReference>
<reference evidence="3" key="1">
    <citation type="submission" date="2022-12" db="EMBL/GenBank/DDBJ databases">
        <authorList>
            <person name="Petersen C."/>
        </authorList>
    </citation>
    <scope>NUCLEOTIDE SEQUENCE</scope>
    <source>
        <strain evidence="3">IBT 30728</strain>
    </source>
</reference>
<dbReference type="Pfam" id="PF16488">
    <property type="entry name" value="ArgoL2"/>
    <property type="match status" value="1"/>
</dbReference>
<dbReference type="InterPro" id="IPR036397">
    <property type="entry name" value="RNaseH_sf"/>
</dbReference>
<dbReference type="InterPro" id="IPR032472">
    <property type="entry name" value="ArgoL2"/>
</dbReference>
<dbReference type="InterPro" id="IPR036085">
    <property type="entry name" value="PAZ_dom_sf"/>
</dbReference>
<dbReference type="Pfam" id="PF16486">
    <property type="entry name" value="ArgoN"/>
    <property type="match status" value="1"/>
</dbReference>
<dbReference type="PROSITE" id="PS50822">
    <property type="entry name" value="PIWI"/>
    <property type="match status" value="1"/>
</dbReference>
<gene>
    <name evidence="3" type="ORF">N7539_006270</name>
</gene>
<proteinExistence type="predicted"/>
<dbReference type="Proteomes" id="UP001148312">
    <property type="component" value="Unassembled WGS sequence"/>
</dbReference>
<dbReference type="GeneID" id="81626121"/>
<dbReference type="InterPro" id="IPR014811">
    <property type="entry name" value="ArgoL1"/>
</dbReference>
<dbReference type="InterPro" id="IPR045246">
    <property type="entry name" value="Piwi_ago-like"/>
</dbReference>
<evidence type="ECO:0000256" key="1">
    <source>
        <dbReference type="SAM" id="MobiDB-lite"/>
    </source>
</evidence>
<dbReference type="InterPro" id="IPR003165">
    <property type="entry name" value="Piwi"/>
</dbReference>
<sequence>MQAKPSETGKLALRPGYGTRGKQIQLRANYFKLDFDDGMKIYSYIAKFKPEPSHKRQLPLIWAQILAVKQIRAAHPATDYANELVTTGNLDKAPEFQVTINDREQSTFSVTLERNGLIDPQVLLQGLRDPQKRSLVENEAVVVRAMNILLGAYPGRDAGVVTLGKSNNNRFYWIDRRQQQEDLTTGLVCLRGYYASVRLGGGRMLVNLSVNHSAFYKPGPMEHFIAAFAKYYGQNAELLTRFVKMLQVEVTHLQDSKTKGAPRRRKTIWGVAEPGDGAQDPHPPRISRLGSSPENVSFWHKDKNRYMTVKEYFKMEYNMDITLHMPVMNVGNKQKPVYLPVEVLVIPPGRVFRGELNTIQRQNIIKFSCRRPPQNYDSITDHGLDITGIKGNHTKEFGFSVSQEMITVPARTLNAPRLRYGGGVEEPTFGAWNLIRKKFTRPVSVKRWVPIVIQEGGAQIEGDLNAFESLQNNMNKLGMDMRGMRTPIHYIPLNSNDQQKKRLEQIRKMFEVMKGFQPAVELVVICIPSGVERLFDHIKWLGETQFGIPTHCCMSSKFFKRGNNDQYFANNAMKINLRLGGVNQVLDTPSPLIASGKTMVVGLDVTHPSATDPESFPSIASIVASVDSTMGQWPGQVKIQDPRVEEVQYLKSMLTGRLRRWKQSNKGALPQNILVYRDGVSEGQYDMVVTTELQQIKAATQSLYAANAQPNISIIVGGKRHNTRFFPTNQKDQDRTWNPQPGMVVDRAVTRPIYWEFFLQAQCPLQGSARSARYVVVHDEIFSNPKVKPQLGMSPADAIQELTHSICYMMGRCTRSISYSTPAFLSDRFADRARKYVRAYYYDQLINHNNSRPPAPGDNVTVLHPAVAEQMVYI</sequence>
<feature type="domain" description="Piwi" evidence="2">
    <location>
        <begin position="522"/>
        <end position="838"/>
    </location>
</feature>
<accession>A0A9W9X400</accession>
<dbReference type="Gene3D" id="2.170.260.10">
    <property type="entry name" value="paz domain"/>
    <property type="match status" value="1"/>
</dbReference>
<dbReference type="Gene3D" id="3.40.50.2300">
    <property type="match status" value="1"/>
</dbReference>
<dbReference type="EMBL" id="JAPWDQ010000008">
    <property type="protein sequence ID" value="KAJ5482824.1"/>
    <property type="molecule type" value="Genomic_DNA"/>
</dbReference>
<evidence type="ECO:0000259" key="2">
    <source>
        <dbReference type="PROSITE" id="PS50822"/>
    </source>
</evidence>
<dbReference type="SMART" id="SM00950">
    <property type="entry name" value="Piwi"/>
    <property type="match status" value="1"/>
</dbReference>
<dbReference type="SUPFAM" id="SSF101690">
    <property type="entry name" value="PAZ domain"/>
    <property type="match status" value="1"/>
</dbReference>
<dbReference type="RefSeq" id="XP_056788796.1">
    <property type="nucleotide sequence ID" value="XM_056935872.1"/>
</dbReference>
<dbReference type="Pfam" id="PF08699">
    <property type="entry name" value="ArgoL1"/>
    <property type="match status" value="1"/>
</dbReference>
<dbReference type="Pfam" id="PF02171">
    <property type="entry name" value="Piwi"/>
    <property type="match status" value="1"/>
</dbReference>
<dbReference type="InterPro" id="IPR032474">
    <property type="entry name" value="Argonaute_N"/>
</dbReference>